<organism evidence="2 3">
    <name type="scientific">Postia placenta MAD-698-R-SB12</name>
    <dbReference type="NCBI Taxonomy" id="670580"/>
    <lineage>
        <taxon>Eukaryota</taxon>
        <taxon>Fungi</taxon>
        <taxon>Dikarya</taxon>
        <taxon>Basidiomycota</taxon>
        <taxon>Agaricomycotina</taxon>
        <taxon>Agaricomycetes</taxon>
        <taxon>Polyporales</taxon>
        <taxon>Adustoporiaceae</taxon>
        <taxon>Rhodonia</taxon>
    </lineage>
</organism>
<protein>
    <submittedName>
        <fullName evidence="2">Uncharacterized protein</fullName>
    </submittedName>
</protein>
<feature type="chain" id="PRO_5010874135" evidence="1">
    <location>
        <begin position="24"/>
        <end position="189"/>
    </location>
</feature>
<feature type="signal peptide" evidence="1">
    <location>
        <begin position="1"/>
        <end position="23"/>
    </location>
</feature>
<sequence length="189" mass="21153">MYTALLNTAFMILGLHSWPSWQSERYSPLFYTFIINEPILVTFPRLTCGLHTQGKYVQLYTKLIQGARGSSLLFDLVVLIITWTKLRAAAMDIRSQARVSVVLIRDSKFLCSLQRIVNILGISRGSVTVSYFSLTSSLLSRLLFDLRKVAAEGLGVSLTHSMTLAFAGPDLFVFEDDVTSDRHLDAEAI</sequence>
<evidence type="ECO:0000313" key="2">
    <source>
        <dbReference type="EMBL" id="OSX63923.1"/>
    </source>
</evidence>
<gene>
    <name evidence="2" type="ORF">POSPLADRAFT_1137829</name>
</gene>
<keyword evidence="1" id="KW-0732">Signal</keyword>
<name>A0A1X6N689_9APHY</name>
<evidence type="ECO:0000313" key="3">
    <source>
        <dbReference type="Proteomes" id="UP000194127"/>
    </source>
</evidence>
<dbReference type="AlphaFoldDB" id="A0A1X6N689"/>
<dbReference type="RefSeq" id="XP_024340717.1">
    <property type="nucleotide sequence ID" value="XM_024484839.1"/>
</dbReference>
<reference evidence="2 3" key="1">
    <citation type="submission" date="2017-04" db="EMBL/GenBank/DDBJ databases">
        <title>Genome Sequence of the Model Brown-Rot Fungus Postia placenta SB12.</title>
        <authorList>
            <consortium name="DOE Joint Genome Institute"/>
            <person name="Gaskell J."/>
            <person name="Kersten P."/>
            <person name="Larrondo L.F."/>
            <person name="Canessa P."/>
            <person name="Martinez D."/>
            <person name="Hibbett D."/>
            <person name="Schmoll M."/>
            <person name="Kubicek C.P."/>
            <person name="Martinez A.T."/>
            <person name="Yadav J."/>
            <person name="Master E."/>
            <person name="Magnuson J.K."/>
            <person name="James T."/>
            <person name="Yaver D."/>
            <person name="Berka R."/>
            <person name="Labutti K."/>
            <person name="Lipzen A."/>
            <person name="Aerts A."/>
            <person name="Barry K."/>
            <person name="Henrissat B."/>
            <person name="Blanchette R."/>
            <person name="Grigoriev I."/>
            <person name="Cullen D."/>
        </authorList>
    </citation>
    <scope>NUCLEOTIDE SEQUENCE [LARGE SCALE GENOMIC DNA]</scope>
    <source>
        <strain evidence="2 3">MAD-698-R-SB12</strain>
    </source>
</reference>
<evidence type="ECO:0000256" key="1">
    <source>
        <dbReference type="SAM" id="SignalP"/>
    </source>
</evidence>
<proteinExistence type="predicted"/>
<accession>A0A1X6N689</accession>
<dbReference type="GeneID" id="36329788"/>
<keyword evidence="3" id="KW-1185">Reference proteome</keyword>
<dbReference type="Proteomes" id="UP000194127">
    <property type="component" value="Unassembled WGS sequence"/>
</dbReference>
<dbReference type="OrthoDB" id="10296851at2759"/>
<dbReference type="EMBL" id="KZ110594">
    <property type="protein sequence ID" value="OSX63923.1"/>
    <property type="molecule type" value="Genomic_DNA"/>
</dbReference>